<reference evidence="2" key="1">
    <citation type="journal article" date="2018" name="Gigascience">
        <title>Genome assembly of the Pink Ipe (Handroanthus impetiginosus, Bignoniaceae), a highly valued, ecologically keystone Neotropical timber forest tree.</title>
        <authorList>
            <person name="Silva-Junior O.B."/>
            <person name="Grattapaglia D."/>
            <person name="Novaes E."/>
            <person name="Collevatti R.G."/>
        </authorList>
    </citation>
    <scope>NUCLEOTIDE SEQUENCE [LARGE SCALE GENOMIC DNA]</scope>
    <source>
        <strain evidence="2">cv. UFG-1</strain>
    </source>
</reference>
<proteinExistence type="predicted"/>
<gene>
    <name evidence="1" type="ORF">CDL12_12242</name>
</gene>
<dbReference type="Proteomes" id="UP000231279">
    <property type="component" value="Unassembled WGS sequence"/>
</dbReference>
<name>A0A2G9HC52_9LAMI</name>
<accession>A0A2G9HC52</accession>
<protein>
    <submittedName>
        <fullName evidence="1">Uncharacterized protein</fullName>
    </submittedName>
</protein>
<keyword evidence="2" id="KW-1185">Reference proteome</keyword>
<evidence type="ECO:0000313" key="1">
    <source>
        <dbReference type="EMBL" id="PIN15117.1"/>
    </source>
</evidence>
<organism evidence="1 2">
    <name type="scientific">Handroanthus impetiginosus</name>
    <dbReference type="NCBI Taxonomy" id="429701"/>
    <lineage>
        <taxon>Eukaryota</taxon>
        <taxon>Viridiplantae</taxon>
        <taxon>Streptophyta</taxon>
        <taxon>Embryophyta</taxon>
        <taxon>Tracheophyta</taxon>
        <taxon>Spermatophyta</taxon>
        <taxon>Magnoliopsida</taxon>
        <taxon>eudicotyledons</taxon>
        <taxon>Gunneridae</taxon>
        <taxon>Pentapetalae</taxon>
        <taxon>asterids</taxon>
        <taxon>lamiids</taxon>
        <taxon>Lamiales</taxon>
        <taxon>Bignoniaceae</taxon>
        <taxon>Crescentiina</taxon>
        <taxon>Tabebuia alliance</taxon>
        <taxon>Handroanthus</taxon>
    </lineage>
</organism>
<evidence type="ECO:0000313" key="2">
    <source>
        <dbReference type="Proteomes" id="UP000231279"/>
    </source>
</evidence>
<sequence>MKNDSPTPRLNEVNMETNFTTPPSSVVLVPSKSFPVSSSFISNWKFSNVPDSLKFLDETAKEKYFSIKLFYANLSEDICLKSSVLGEDIILTTVYINTLFDLPNDGARFFSFGKALNNLSIDHFFLHKLIYCTLLFGPTTSGGHTIDINTMSIYLTFMAIHEHPINLGFVILKSIAHSTAYSSKNLPYAMLLTLVFEKENIEPPKERRIIDLNSLSKMRIQHFETYGWYRGIKKVTKADPIEVSSSANSSPRKCTRISPLF</sequence>
<dbReference type="EMBL" id="NKXS01002144">
    <property type="protein sequence ID" value="PIN15117.1"/>
    <property type="molecule type" value="Genomic_DNA"/>
</dbReference>
<dbReference type="OrthoDB" id="848707at2759"/>
<comment type="caution">
    <text evidence="1">The sequence shown here is derived from an EMBL/GenBank/DDBJ whole genome shotgun (WGS) entry which is preliminary data.</text>
</comment>
<dbReference type="AlphaFoldDB" id="A0A2G9HC52"/>